<organism evidence="2 3">
    <name type="scientific">[Candida] railenensis</name>
    <dbReference type="NCBI Taxonomy" id="45579"/>
    <lineage>
        <taxon>Eukaryota</taxon>
        <taxon>Fungi</taxon>
        <taxon>Dikarya</taxon>
        <taxon>Ascomycota</taxon>
        <taxon>Saccharomycotina</taxon>
        <taxon>Pichiomycetes</taxon>
        <taxon>Debaryomycetaceae</taxon>
        <taxon>Kurtzmaniella</taxon>
    </lineage>
</organism>
<dbReference type="EMBL" id="CAKXYY010000019">
    <property type="protein sequence ID" value="CAH2354805.1"/>
    <property type="molecule type" value="Genomic_DNA"/>
</dbReference>
<gene>
    <name evidence="2" type="ORF">CLIB1423_19S00694</name>
</gene>
<feature type="domain" description="Something about silencing protein 4" evidence="1">
    <location>
        <begin position="89"/>
        <end position="183"/>
    </location>
</feature>
<name>A0A9P0QTR9_9ASCO</name>
<dbReference type="InterPro" id="IPR029184">
    <property type="entry name" value="Sas4_dom"/>
</dbReference>
<dbReference type="Pfam" id="PF15460">
    <property type="entry name" value="SAS4"/>
    <property type="match status" value="1"/>
</dbReference>
<sequence length="344" mass="40240">MPNERKLRSKDEIRRSNPTLFNFEKINKLLFRDQPIKVTSSLNFENLYNESGASSSSQQPKVPTSKANSVVIREELLPRKSKGKARDVPLQDSNYELFHKRMKKEEKKMTNIDRQRILNECDTLETSLRLLEQHDWVKHIRSITQIYDPHNYKELEYKKVLTIYEIKRLLKKYASWKKREDQLMLDIKQYNHKISHRGENTFNAGDVVSNGHSIHNDLEPNSDSVESEFSLSLDELKNKRKSERCQKYGQIIKLKLHNGLSLVIDPVFPPKFIQTLDTSTKTTPVTSNSPEPKDTSTEEVAKLGIEIPNIEPHNFTISQNWKLHSKEWKSERAKLRNSLHAKHN</sequence>
<keyword evidence="3" id="KW-1185">Reference proteome</keyword>
<proteinExistence type="predicted"/>
<accession>A0A9P0QTR9</accession>
<reference evidence="2" key="1">
    <citation type="submission" date="2022-03" db="EMBL/GenBank/DDBJ databases">
        <authorList>
            <person name="Legras J.-L."/>
            <person name="Devillers H."/>
            <person name="Grondin C."/>
        </authorList>
    </citation>
    <scope>NUCLEOTIDE SEQUENCE</scope>
    <source>
        <strain evidence="2">CLIB 1423</strain>
    </source>
</reference>
<dbReference type="Proteomes" id="UP000837801">
    <property type="component" value="Unassembled WGS sequence"/>
</dbReference>
<dbReference type="GO" id="GO:0033255">
    <property type="term" value="C:SAS acetyltransferase complex"/>
    <property type="evidence" value="ECO:0007669"/>
    <property type="project" value="InterPro"/>
</dbReference>
<protein>
    <recommendedName>
        <fullName evidence="1">Something about silencing protein 4 domain-containing protein</fullName>
    </recommendedName>
</protein>
<dbReference type="PANTHER" id="PTHR38422:SF1">
    <property type="entry name" value="SOMETHING ABOUT SILENCING PROTEIN 4"/>
    <property type="match status" value="1"/>
</dbReference>
<evidence type="ECO:0000259" key="1">
    <source>
        <dbReference type="Pfam" id="PF15460"/>
    </source>
</evidence>
<evidence type="ECO:0000313" key="3">
    <source>
        <dbReference type="Proteomes" id="UP000837801"/>
    </source>
</evidence>
<dbReference type="GO" id="GO:0004402">
    <property type="term" value="F:histone acetyltransferase activity"/>
    <property type="evidence" value="ECO:0007669"/>
    <property type="project" value="TreeGrafter"/>
</dbReference>
<comment type="caution">
    <text evidence="2">The sequence shown here is derived from an EMBL/GenBank/DDBJ whole genome shotgun (WGS) entry which is preliminary data.</text>
</comment>
<dbReference type="InterPro" id="IPR038988">
    <property type="entry name" value="Sas4"/>
</dbReference>
<evidence type="ECO:0000313" key="2">
    <source>
        <dbReference type="EMBL" id="CAH2354805.1"/>
    </source>
</evidence>
<dbReference type="OrthoDB" id="1938992at2759"/>
<dbReference type="PANTHER" id="PTHR38422">
    <property type="entry name" value="SOMETHING ABOUT SILENCING PROTEIN 4"/>
    <property type="match status" value="1"/>
</dbReference>
<dbReference type="AlphaFoldDB" id="A0A9P0QTR9"/>